<gene>
    <name evidence="11" type="ORF">M407DRAFT_73188</name>
</gene>
<keyword evidence="7 9" id="KW-0326">Glycosidase</keyword>
<name>A0A0C3QJW9_9AGAM</name>
<dbReference type="EC" id="3.2.1.-" evidence="9"/>
<accession>A0A0C3QJW9</accession>
<feature type="chain" id="PRO_5002168902" description="Glucanase" evidence="10">
    <location>
        <begin position="21"/>
        <end position="460"/>
    </location>
</feature>
<keyword evidence="12" id="KW-1185">Reference proteome</keyword>
<dbReference type="Pfam" id="PF00840">
    <property type="entry name" value="Glyco_hydro_7"/>
    <property type="match status" value="1"/>
</dbReference>
<evidence type="ECO:0000256" key="9">
    <source>
        <dbReference type="RuleBase" id="RU361164"/>
    </source>
</evidence>
<dbReference type="InterPro" id="IPR037019">
    <property type="entry name" value="Glyco_hydro_7_sf"/>
</dbReference>
<evidence type="ECO:0000256" key="3">
    <source>
        <dbReference type="ARBA" id="ARBA00022729"/>
    </source>
</evidence>
<dbReference type="HOGENOM" id="CLU_020817_3_2_1"/>
<dbReference type="STRING" id="1051891.A0A0C3QJW9"/>
<evidence type="ECO:0000256" key="6">
    <source>
        <dbReference type="ARBA" id="ARBA00023277"/>
    </source>
</evidence>
<keyword evidence="3 10" id="KW-0732">Signal</keyword>
<evidence type="ECO:0000256" key="8">
    <source>
        <dbReference type="ARBA" id="ARBA00023326"/>
    </source>
</evidence>
<evidence type="ECO:0000256" key="1">
    <source>
        <dbReference type="ARBA" id="ARBA00001641"/>
    </source>
</evidence>
<dbReference type="GO" id="GO:0030245">
    <property type="term" value="P:cellulose catabolic process"/>
    <property type="evidence" value="ECO:0007669"/>
    <property type="project" value="UniProtKB-KW"/>
</dbReference>
<comment type="catalytic activity">
    <reaction evidence="1">
        <text>Hydrolysis of (1-&gt;4)-beta-D-glucosidic linkages in cellulose and cellotetraose, releasing cellobiose from the non-reducing ends of the chains.</text>
        <dbReference type="EC" id="3.2.1.91"/>
    </reaction>
</comment>
<evidence type="ECO:0000256" key="10">
    <source>
        <dbReference type="SAM" id="SignalP"/>
    </source>
</evidence>
<evidence type="ECO:0000313" key="12">
    <source>
        <dbReference type="Proteomes" id="UP000054248"/>
    </source>
</evidence>
<dbReference type="PRINTS" id="PR00734">
    <property type="entry name" value="GLHYDRLASE7"/>
</dbReference>
<dbReference type="OrthoDB" id="412382at2759"/>
<keyword evidence="5 9" id="KW-0136">Cellulose degradation</keyword>
<dbReference type="InterPro" id="IPR001722">
    <property type="entry name" value="Glyco_hydro_7"/>
</dbReference>
<sequence>MSPALFLIPLSIVLTPFVKAQRYGTLIPEVHPALAWQKCTSLGSCVAQAGKVVLDANWRWYHHIYYSSSYACYDGTWHTELFANGEMLNQNCGLEGIPSYSEFGITTSGNALRLQFVTHPSGSQSPNVGSRVYLMADDNTYAIFKPLAQEITFDVDMSNLPCGITADIHFAEMAADGGIAESGGWNTSGAKYGTGYCGAQCPRDVRFVQGHPNYQGMGPIPPPGGIGPFGFCCAEMDLWQANSFSTTAMTAHPCDISGRSKCEEDQCGGSAPSGSIHNGFCDPHGCDFNPHRMGNPSFYGTGNTVDTTRRFTVVTQFITDDGTPSGSLVEIRRKYVQNSVPISNLAILDPSFDSITSAYCDQQKAAFADTTIFQTKGGLSALGAAFKRGMVLVLSIYDDRDANMLWLDSQYPPNADPNILGVTRGICATTSGVPADVEATFPTSSVMISNIKFGPIGSTA</sequence>
<keyword evidence="6" id="KW-0119">Carbohydrate metabolism</keyword>
<dbReference type="PANTHER" id="PTHR33753">
    <property type="entry name" value="1,4-BETA-D-GLUCAN CELLOBIOHYDROLASE B"/>
    <property type="match status" value="1"/>
</dbReference>
<dbReference type="SUPFAM" id="SSF49899">
    <property type="entry name" value="Concanavalin A-like lectins/glucanases"/>
    <property type="match status" value="1"/>
</dbReference>
<feature type="signal peptide" evidence="10">
    <location>
        <begin position="1"/>
        <end position="20"/>
    </location>
</feature>
<evidence type="ECO:0000256" key="5">
    <source>
        <dbReference type="ARBA" id="ARBA00023001"/>
    </source>
</evidence>
<dbReference type="Proteomes" id="UP000054248">
    <property type="component" value="Unassembled WGS sequence"/>
</dbReference>
<reference evidence="11 12" key="1">
    <citation type="submission" date="2014-04" db="EMBL/GenBank/DDBJ databases">
        <authorList>
            <consortium name="DOE Joint Genome Institute"/>
            <person name="Kuo A."/>
            <person name="Girlanda M."/>
            <person name="Perotto S."/>
            <person name="Kohler A."/>
            <person name="Nagy L.G."/>
            <person name="Floudas D."/>
            <person name="Copeland A."/>
            <person name="Barry K.W."/>
            <person name="Cichocki N."/>
            <person name="Veneault-Fourrey C."/>
            <person name="LaButti K."/>
            <person name="Lindquist E.A."/>
            <person name="Lipzen A."/>
            <person name="Lundell T."/>
            <person name="Morin E."/>
            <person name="Murat C."/>
            <person name="Sun H."/>
            <person name="Tunlid A."/>
            <person name="Henrissat B."/>
            <person name="Grigoriev I.V."/>
            <person name="Hibbett D.S."/>
            <person name="Martin F."/>
            <person name="Nordberg H.P."/>
            <person name="Cantor M.N."/>
            <person name="Hua S.X."/>
        </authorList>
    </citation>
    <scope>NUCLEOTIDE SEQUENCE [LARGE SCALE GENOMIC DNA]</scope>
    <source>
        <strain evidence="11 12">MUT 4182</strain>
    </source>
</reference>
<dbReference type="PANTHER" id="PTHR33753:SF2">
    <property type="entry name" value="GLYCOSIDE HYDROLASE FAMILY 7 PROTEIN"/>
    <property type="match status" value="1"/>
</dbReference>
<evidence type="ECO:0000313" key="11">
    <source>
        <dbReference type="EMBL" id="KIO27501.1"/>
    </source>
</evidence>
<evidence type="ECO:0000256" key="4">
    <source>
        <dbReference type="ARBA" id="ARBA00022801"/>
    </source>
</evidence>
<protein>
    <recommendedName>
        <fullName evidence="9">Glucanase</fullName>
        <ecNumber evidence="9">3.2.1.-</ecNumber>
    </recommendedName>
</protein>
<dbReference type="EMBL" id="KN823008">
    <property type="protein sequence ID" value="KIO27501.1"/>
    <property type="molecule type" value="Genomic_DNA"/>
</dbReference>
<organism evidence="11 12">
    <name type="scientific">Tulasnella calospora MUT 4182</name>
    <dbReference type="NCBI Taxonomy" id="1051891"/>
    <lineage>
        <taxon>Eukaryota</taxon>
        <taxon>Fungi</taxon>
        <taxon>Dikarya</taxon>
        <taxon>Basidiomycota</taxon>
        <taxon>Agaricomycotina</taxon>
        <taxon>Agaricomycetes</taxon>
        <taxon>Cantharellales</taxon>
        <taxon>Tulasnellaceae</taxon>
        <taxon>Tulasnella</taxon>
    </lineage>
</organism>
<dbReference type="AlphaFoldDB" id="A0A0C3QJW9"/>
<reference evidence="12" key="2">
    <citation type="submission" date="2015-01" db="EMBL/GenBank/DDBJ databases">
        <title>Evolutionary Origins and Diversification of the Mycorrhizal Mutualists.</title>
        <authorList>
            <consortium name="DOE Joint Genome Institute"/>
            <consortium name="Mycorrhizal Genomics Consortium"/>
            <person name="Kohler A."/>
            <person name="Kuo A."/>
            <person name="Nagy L.G."/>
            <person name="Floudas D."/>
            <person name="Copeland A."/>
            <person name="Barry K.W."/>
            <person name="Cichocki N."/>
            <person name="Veneault-Fourrey C."/>
            <person name="LaButti K."/>
            <person name="Lindquist E.A."/>
            <person name="Lipzen A."/>
            <person name="Lundell T."/>
            <person name="Morin E."/>
            <person name="Murat C."/>
            <person name="Riley R."/>
            <person name="Ohm R."/>
            <person name="Sun H."/>
            <person name="Tunlid A."/>
            <person name="Henrissat B."/>
            <person name="Grigoriev I.V."/>
            <person name="Hibbett D.S."/>
            <person name="Martin F."/>
        </authorList>
    </citation>
    <scope>NUCLEOTIDE SEQUENCE [LARGE SCALE GENOMIC DNA]</scope>
    <source>
        <strain evidence="12">MUT 4182</strain>
    </source>
</reference>
<proteinExistence type="inferred from homology"/>
<dbReference type="InterPro" id="IPR013320">
    <property type="entry name" value="ConA-like_dom_sf"/>
</dbReference>
<keyword evidence="8 9" id="KW-0624">Polysaccharide degradation</keyword>
<dbReference type="CDD" id="cd07999">
    <property type="entry name" value="GH7_CBH_EG"/>
    <property type="match status" value="1"/>
</dbReference>
<dbReference type="GO" id="GO:0016162">
    <property type="term" value="F:cellulose 1,4-beta-cellobiosidase activity"/>
    <property type="evidence" value="ECO:0007669"/>
    <property type="project" value="UniProtKB-EC"/>
</dbReference>
<dbReference type="Gene3D" id="2.70.100.10">
    <property type="entry name" value="Glycoside hydrolase, family 7, domain"/>
    <property type="match status" value="1"/>
</dbReference>
<keyword evidence="4 9" id="KW-0378">Hydrolase</keyword>
<evidence type="ECO:0000256" key="2">
    <source>
        <dbReference type="ARBA" id="ARBA00006044"/>
    </source>
</evidence>
<comment type="similarity">
    <text evidence="2 9">Belongs to the glycosyl hydrolase 7 (cellulase C) family.</text>
</comment>
<evidence type="ECO:0000256" key="7">
    <source>
        <dbReference type="ARBA" id="ARBA00023295"/>
    </source>
</evidence>